<dbReference type="PROSITE" id="PS50991">
    <property type="entry name" value="PYR_CT"/>
    <property type="match status" value="1"/>
</dbReference>
<dbReference type="NCBIfam" id="NF006049">
    <property type="entry name" value="PRK08195.1"/>
    <property type="match status" value="1"/>
</dbReference>
<keyword evidence="4" id="KW-0464">Manganese</keyword>
<evidence type="ECO:0000256" key="4">
    <source>
        <dbReference type="ARBA" id="ARBA00023211"/>
    </source>
</evidence>
<evidence type="ECO:0000256" key="6">
    <source>
        <dbReference type="NCBIfam" id="TIGR03217"/>
    </source>
</evidence>
<dbReference type="PANTHER" id="PTHR10277">
    <property type="entry name" value="HOMOCITRATE SYNTHASE-RELATED"/>
    <property type="match status" value="1"/>
</dbReference>
<organism evidence="8 9">
    <name type="scientific">Flavipsychrobacter stenotrophus</name>
    <dbReference type="NCBI Taxonomy" id="2077091"/>
    <lineage>
        <taxon>Bacteria</taxon>
        <taxon>Pseudomonadati</taxon>
        <taxon>Bacteroidota</taxon>
        <taxon>Chitinophagia</taxon>
        <taxon>Chitinophagales</taxon>
        <taxon>Chitinophagaceae</taxon>
        <taxon>Flavipsychrobacter</taxon>
    </lineage>
</organism>
<dbReference type="AlphaFoldDB" id="A0A2S7SRV2"/>
<evidence type="ECO:0000256" key="1">
    <source>
        <dbReference type="ARBA" id="ARBA00008944"/>
    </source>
</evidence>
<comment type="caution">
    <text evidence="8">The sequence shown here is derived from an EMBL/GenBank/DDBJ whole genome shotgun (WGS) entry which is preliminary data.</text>
</comment>
<dbReference type="EC" id="4.1.3.39" evidence="6"/>
<dbReference type="OrthoDB" id="9804858at2"/>
<dbReference type="InterPro" id="IPR050073">
    <property type="entry name" value="2-IPM_HCS-like"/>
</dbReference>
<name>A0A2S7SRV2_9BACT</name>
<keyword evidence="5" id="KW-0456">Lyase</keyword>
<dbReference type="InterPro" id="IPR035685">
    <property type="entry name" value="DRE_TIM_HOA"/>
</dbReference>
<evidence type="ECO:0000313" key="8">
    <source>
        <dbReference type="EMBL" id="PQJ09474.1"/>
    </source>
</evidence>
<dbReference type="SUPFAM" id="SSF89000">
    <property type="entry name" value="post-HMGL domain-like"/>
    <property type="match status" value="1"/>
</dbReference>
<evidence type="ECO:0000256" key="3">
    <source>
        <dbReference type="ARBA" id="ARBA00022797"/>
    </source>
</evidence>
<dbReference type="InterPro" id="IPR017629">
    <property type="entry name" value="4OH_2_O-val_aldolase"/>
</dbReference>
<dbReference type="Gene3D" id="1.10.8.60">
    <property type="match status" value="1"/>
</dbReference>
<dbReference type="Pfam" id="PF07836">
    <property type="entry name" value="DmpG_comm"/>
    <property type="match status" value="1"/>
</dbReference>
<gene>
    <name evidence="8" type="primary">dmpG</name>
    <name evidence="8" type="ORF">CJD36_019735</name>
</gene>
<dbReference type="CDD" id="cd07943">
    <property type="entry name" value="DRE_TIM_HOA"/>
    <property type="match status" value="1"/>
</dbReference>
<dbReference type="EMBL" id="PPSL01000006">
    <property type="protein sequence ID" value="PQJ09474.1"/>
    <property type="molecule type" value="Genomic_DNA"/>
</dbReference>
<dbReference type="Pfam" id="PF00682">
    <property type="entry name" value="HMGL-like"/>
    <property type="match status" value="1"/>
</dbReference>
<evidence type="ECO:0000259" key="7">
    <source>
        <dbReference type="PROSITE" id="PS50991"/>
    </source>
</evidence>
<keyword evidence="9" id="KW-1185">Reference proteome</keyword>
<dbReference type="Proteomes" id="UP000239872">
    <property type="component" value="Unassembled WGS sequence"/>
</dbReference>
<reference evidence="8 9" key="1">
    <citation type="submission" date="2018-01" db="EMBL/GenBank/DDBJ databases">
        <title>A novel member of the phylum Bacteroidetes isolated from glacier ice.</title>
        <authorList>
            <person name="Liu Q."/>
            <person name="Xin Y.-H."/>
        </authorList>
    </citation>
    <scope>NUCLEOTIDE SEQUENCE [LARGE SCALE GENOMIC DNA]</scope>
    <source>
        <strain evidence="8 9">RB1R16</strain>
    </source>
</reference>
<dbReference type="InterPro" id="IPR000891">
    <property type="entry name" value="PYR_CT"/>
</dbReference>
<dbReference type="GO" id="GO:0008701">
    <property type="term" value="F:4-hydroxy-2-oxovalerate aldolase activity"/>
    <property type="evidence" value="ECO:0007669"/>
    <property type="project" value="UniProtKB-UniRule"/>
</dbReference>
<protein>
    <recommendedName>
        <fullName evidence="6">4-hydroxy-2-oxovalerate aldolase</fullName>
        <ecNumber evidence="6">4.1.3.39</ecNumber>
    </recommendedName>
</protein>
<accession>A0A2S7SRV2</accession>
<dbReference type="RefSeq" id="WP_105040924.1">
    <property type="nucleotide sequence ID" value="NZ_PPSL01000006.1"/>
</dbReference>
<dbReference type="NCBIfam" id="TIGR03217">
    <property type="entry name" value="4OH_2_O_val_ald"/>
    <property type="match status" value="1"/>
</dbReference>
<dbReference type="GO" id="GO:0003852">
    <property type="term" value="F:2-isopropylmalate synthase activity"/>
    <property type="evidence" value="ECO:0007669"/>
    <property type="project" value="TreeGrafter"/>
</dbReference>
<comment type="similarity">
    <text evidence="1">Belongs to the 4-hydroxy-2-oxovalerate aldolase family.</text>
</comment>
<dbReference type="InterPro" id="IPR012425">
    <property type="entry name" value="DmpG_comm"/>
</dbReference>
<proteinExistence type="inferred from homology"/>
<dbReference type="GO" id="GO:0009098">
    <property type="term" value="P:L-leucine biosynthetic process"/>
    <property type="evidence" value="ECO:0007669"/>
    <property type="project" value="TreeGrafter"/>
</dbReference>
<dbReference type="GO" id="GO:0046872">
    <property type="term" value="F:metal ion binding"/>
    <property type="evidence" value="ECO:0007669"/>
    <property type="project" value="UniProtKB-KW"/>
</dbReference>
<dbReference type="PANTHER" id="PTHR10277:SF9">
    <property type="entry name" value="2-ISOPROPYLMALATE SYNTHASE 1, CHLOROPLASTIC-RELATED"/>
    <property type="match status" value="1"/>
</dbReference>
<keyword evidence="3" id="KW-0058">Aromatic hydrocarbons catabolism</keyword>
<evidence type="ECO:0000256" key="2">
    <source>
        <dbReference type="ARBA" id="ARBA00022723"/>
    </source>
</evidence>
<feature type="domain" description="Pyruvate carboxyltransferase" evidence="7">
    <location>
        <begin position="6"/>
        <end position="257"/>
    </location>
</feature>
<evidence type="ECO:0000313" key="9">
    <source>
        <dbReference type="Proteomes" id="UP000239872"/>
    </source>
</evidence>
<keyword evidence="2" id="KW-0479">Metal-binding</keyword>
<evidence type="ECO:0000256" key="5">
    <source>
        <dbReference type="ARBA" id="ARBA00023239"/>
    </source>
</evidence>
<dbReference type="SUPFAM" id="SSF51569">
    <property type="entry name" value="Aldolase"/>
    <property type="match status" value="1"/>
</dbReference>
<sequence>MSTKKIIITDPSLRDGSHACSHQITEEQLLAYAKSADETGIDYIEVGHGNGLGASSLQLGENLIEEKRMLQLARSVIHKSKLSVHVMPGFATIEREIRQAMDIGVDLFRVASHCTEADITMRHINYIRAQGKEVWGILMMTHLATKEVLLEEAQKMQSYGAKAIVLMDSAGAFLPADVESKIGHLSQHLVVPVGFHAHNNMGLSVANSLTAINAGASIVDATACGFGAGAGNTPIELLAAAMFQLKLDSNLDLYKVLETSDLARILFAKNLPFSNSTTVVSGITGIFSGFAKIVERVSKELKVDPKDVFFELGRRKVIGGQEDLILEVASELSKKNN</sequence>
<dbReference type="InterPro" id="IPR013785">
    <property type="entry name" value="Aldolase_TIM"/>
</dbReference>
<dbReference type="Gene3D" id="3.20.20.70">
    <property type="entry name" value="Aldolase class I"/>
    <property type="match status" value="1"/>
</dbReference>